<evidence type="ECO:0000313" key="1">
    <source>
        <dbReference type="EMBL" id="MDQ0222167.1"/>
    </source>
</evidence>
<evidence type="ECO:0000313" key="2">
    <source>
        <dbReference type="Proteomes" id="UP001223079"/>
    </source>
</evidence>
<comment type="caution">
    <text evidence="1">The sequence shown here is derived from an EMBL/GenBank/DDBJ whole genome shotgun (WGS) entry which is preliminary data.</text>
</comment>
<gene>
    <name evidence="1" type="ORF">J2S23_000718</name>
</gene>
<dbReference type="EMBL" id="JAUSTM010000005">
    <property type="protein sequence ID" value="MDQ0222167.1"/>
    <property type="molecule type" value="Genomic_DNA"/>
</dbReference>
<proteinExistence type="predicted"/>
<name>A0ABT9YQK0_9STRE</name>
<dbReference type="PANTHER" id="PTHR40596">
    <property type="entry name" value="CITRATE LYASE ALPHA CHAIN"/>
    <property type="match status" value="1"/>
</dbReference>
<accession>A0ABT9YQK0</accession>
<protein>
    <submittedName>
        <fullName evidence="1">Citrate lyase alpha subunit</fullName>
    </submittedName>
</protein>
<keyword evidence="2" id="KW-1185">Reference proteome</keyword>
<dbReference type="Proteomes" id="UP001223079">
    <property type="component" value="Unassembled WGS sequence"/>
</dbReference>
<sequence>MSLVISPLVRGRIPTFVEKVNTVITPGTSVDVVVTEIGISVNPNRPDLVEHFKDLKVPQFTIKELQEKAYEIVGNPDPIEYGDKVVALIEYRDGTLIDTVKNIKN</sequence>
<dbReference type="Gene3D" id="3.40.1080.10">
    <property type="entry name" value="Glutaconate Coenzyme A-transferase"/>
    <property type="match status" value="1"/>
</dbReference>
<dbReference type="InterPro" id="IPR006472">
    <property type="entry name" value="Citrate_lyase_asu"/>
</dbReference>
<dbReference type="Pfam" id="PF04223">
    <property type="entry name" value="CitF"/>
    <property type="match status" value="1"/>
</dbReference>
<dbReference type="PANTHER" id="PTHR40596:SF1">
    <property type="entry name" value="CITRATE LYASE ALPHA CHAIN"/>
    <property type="match status" value="1"/>
</dbReference>
<keyword evidence="1" id="KW-0456">Lyase</keyword>
<dbReference type="GO" id="GO:0016829">
    <property type="term" value="F:lyase activity"/>
    <property type="evidence" value="ECO:0007669"/>
    <property type="project" value="UniProtKB-KW"/>
</dbReference>
<dbReference type="InterPro" id="IPR037171">
    <property type="entry name" value="NagB/RpiA_transferase-like"/>
</dbReference>
<organism evidence="1 2">
    <name type="scientific">Streptococcus moroccensis</name>
    <dbReference type="NCBI Taxonomy" id="1451356"/>
    <lineage>
        <taxon>Bacteria</taxon>
        <taxon>Bacillati</taxon>
        <taxon>Bacillota</taxon>
        <taxon>Bacilli</taxon>
        <taxon>Lactobacillales</taxon>
        <taxon>Streptococcaceae</taxon>
        <taxon>Streptococcus</taxon>
    </lineage>
</organism>
<reference evidence="1 2" key="1">
    <citation type="submission" date="2023-07" db="EMBL/GenBank/DDBJ databases">
        <title>Genomic Encyclopedia of Type Strains, Phase IV (KMG-IV): sequencing the most valuable type-strain genomes for metagenomic binning, comparative biology and taxonomic classification.</title>
        <authorList>
            <person name="Goeker M."/>
        </authorList>
    </citation>
    <scope>NUCLEOTIDE SEQUENCE [LARGE SCALE GENOMIC DNA]</scope>
    <source>
        <strain evidence="1 2">DSM 105143</strain>
    </source>
</reference>
<dbReference type="SUPFAM" id="SSF100950">
    <property type="entry name" value="NagB/RpiA/CoA transferase-like"/>
    <property type="match status" value="1"/>
</dbReference>